<organism evidence="3 4">
    <name type="scientific">Ustilaginoidea virens</name>
    <name type="common">Rice false smut fungus</name>
    <name type="synonym">Villosiclava virens</name>
    <dbReference type="NCBI Taxonomy" id="1159556"/>
    <lineage>
        <taxon>Eukaryota</taxon>
        <taxon>Fungi</taxon>
        <taxon>Dikarya</taxon>
        <taxon>Ascomycota</taxon>
        <taxon>Pezizomycotina</taxon>
        <taxon>Sordariomycetes</taxon>
        <taxon>Hypocreomycetidae</taxon>
        <taxon>Hypocreales</taxon>
        <taxon>Clavicipitaceae</taxon>
        <taxon>Ustilaginoidea</taxon>
    </lineage>
</organism>
<evidence type="ECO:0000313" key="4">
    <source>
        <dbReference type="Proteomes" id="UP000027002"/>
    </source>
</evidence>
<keyword evidence="1" id="KW-0548">Nucleotidyltransferase</keyword>
<comment type="similarity">
    <text evidence="1">Belongs to the RdRP family.</text>
</comment>
<dbReference type="GeneID" id="66064197"/>
<keyword evidence="4" id="KW-1185">Reference proteome</keyword>
<dbReference type="Proteomes" id="UP000027002">
    <property type="component" value="Chromosome 3"/>
</dbReference>
<dbReference type="GO" id="GO:0030422">
    <property type="term" value="P:siRNA processing"/>
    <property type="evidence" value="ECO:0007669"/>
    <property type="project" value="TreeGrafter"/>
</dbReference>
<dbReference type="EMBL" id="CP072755">
    <property type="protein sequence ID" value="QUC19178.1"/>
    <property type="molecule type" value="Genomic_DNA"/>
</dbReference>
<feature type="domain" description="RDRP core" evidence="2">
    <location>
        <begin position="55"/>
        <end position="665"/>
    </location>
</feature>
<dbReference type="InterPro" id="IPR057596">
    <property type="entry name" value="RDRP_core"/>
</dbReference>
<proteinExistence type="inferred from homology"/>
<dbReference type="RefSeq" id="XP_042996851.1">
    <property type="nucleotide sequence ID" value="XM_043140917.1"/>
</dbReference>
<evidence type="ECO:0000259" key="2">
    <source>
        <dbReference type="Pfam" id="PF05183"/>
    </source>
</evidence>
<dbReference type="InterPro" id="IPR007855">
    <property type="entry name" value="RDRP"/>
</dbReference>
<dbReference type="GO" id="GO:0003968">
    <property type="term" value="F:RNA-directed RNA polymerase activity"/>
    <property type="evidence" value="ECO:0007669"/>
    <property type="project" value="UniProtKB-KW"/>
</dbReference>
<keyword evidence="1" id="KW-0696">RNA-directed RNA polymerase</keyword>
<dbReference type="KEGG" id="uvi:66064197"/>
<dbReference type="Pfam" id="PF05183">
    <property type="entry name" value="RdRP"/>
    <property type="match status" value="1"/>
</dbReference>
<dbReference type="PANTHER" id="PTHR23079">
    <property type="entry name" value="RNA-DEPENDENT RNA POLYMERASE"/>
    <property type="match status" value="1"/>
</dbReference>
<dbReference type="OrthoDB" id="10055769at2759"/>
<dbReference type="EC" id="2.7.7.48" evidence="1"/>
<accession>A0A8E5HPU6</accession>
<sequence length="938" mass="105368">MFSQEFRGKLLPQPNCEKAWQLGLETFQSGHDAVVLSGELTLNPDANGPLFLLNLDPLKVGGNNRVVRRFGADRVLQLLIPTLDHVKKTTNCSDADVEEISRWLNDKEHYFLGRRWGVFYFKKAEPKRVNKGNNGSQTVQRRRIWLFAGNGDSFRAADGGLPPGEDAHNPSKRQPITRFQLLDYLIGFGNSNQQLPKLFSRIGLSLTDTRATVVLKTGQIHHCSEDIVAPGTGNVMNDGIGRMSPSMGANVFAKIGGKGPVPCAFQARFGSAKGIWIIHDDPELGDGDWIVTYPSQRKWNCSFEDEHHRTFEVKDYSKPPRQAYLNQQFIPLLEAQAHSRLRMREALAANLRKGLQEKIDGLTLAMKDALDLRLEVWQHGRSTTASRLNGHAPFLGGLPRDKEESIAYLLDMGIDANHCKYLQNLCKGLALQRAETLKEKMNIPVKSTYLFMVVDFDGILEEDEVSIIFSENFSTDDFCDMMLDGMELLVARAPAHLPSDIQKVKVVFRPQLRHLKDVIVFPIKGALSLAAKLNGGDYDGDRAISIWDREIVQNFRNFTDLSLLGNDSDLVEWGVIRKVDMPLSQIRQQQPTPEGASDLFLREAFKFSMNDNLLGICTDYKERYCHYTGNVINRDVVVLSRLLSCLVDQEKQGFVFTKQQWNDFLKGRKLPRPGSLKEGPDRLVAKPGVHILDYLQGELKATVDKRLDAFAKALTASEASYYDADLTAMFNRIDEEHASDDEWLVIKRTLRGDIDRVADEWSRRMSSRLSEDSYEVKVGALYRAWQAIQPPPALRSSPLVRTMLEFWNKDRGTNVWELLKASFAFKRHYKKSEGNFVWTLAAPQLGILKQKEKGGPAGAAGPVMVQPGMWAGLRPDQKHIMARHLHRLGTGVGETARAMVDEDASEYDASECDASECDASECDASEYDAMGDATDGDD</sequence>
<evidence type="ECO:0000313" key="3">
    <source>
        <dbReference type="EMBL" id="QUC19178.1"/>
    </source>
</evidence>
<gene>
    <name evidence="3" type="ORF">UV8b_03419</name>
</gene>
<reference evidence="3" key="1">
    <citation type="submission" date="2020-03" db="EMBL/GenBank/DDBJ databases">
        <title>A mixture of massive structural variations and highly conserved coding sequences in Ustilaginoidea virens genome.</title>
        <authorList>
            <person name="Zhang K."/>
            <person name="Zhao Z."/>
            <person name="Zhang Z."/>
            <person name="Li Y."/>
            <person name="Hsiang T."/>
            <person name="Sun W."/>
        </authorList>
    </citation>
    <scope>NUCLEOTIDE SEQUENCE</scope>
    <source>
        <strain evidence="3">UV-8b</strain>
    </source>
</reference>
<dbReference type="GO" id="GO:0003723">
    <property type="term" value="F:RNA binding"/>
    <property type="evidence" value="ECO:0007669"/>
    <property type="project" value="UniProtKB-KW"/>
</dbReference>
<dbReference type="AlphaFoldDB" id="A0A8E5HPU6"/>
<keyword evidence="1" id="KW-0694">RNA-binding</keyword>
<name>A0A8E5HPU6_USTVR</name>
<protein>
    <recommendedName>
        <fullName evidence="1">RNA-dependent RNA polymerase</fullName>
        <ecNumber evidence="1">2.7.7.48</ecNumber>
    </recommendedName>
</protein>
<dbReference type="GO" id="GO:0031380">
    <property type="term" value="C:nuclear RNA-directed RNA polymerase complex"/>
    <property type="evidence" value="ECO:0007669"/>
    <property type="project" value="TreeGrafter"/>
</dbReference>
<comment type="catalytic activity">
    <reaction evidence="1">
        <text>RNA(n) + a ribonucleoside 5'-triphosphate = RNA(n+1) + diphosphate</text>
        <dbReference type="Rhea" id="RHEA:21248"/>
        <dbReference type="Rhea" id="RHEA-COMP:14527"/>
        <dbReference type="Rhea" id="RHEA-COMP:17342"/>
        <dbReference type="ChEBI" id="CHEBI:33019"/>
        <dbReference type="ChEBI" id="CHEBI:61557"/>
        <dbReference type="ChEBI" id="CHEBI:140395"/>
        <dbReference type="EC" id="2.7.7.48"/>
    </reaction>
</comment>
<dbReference type="PANTHER" id="PTHR23079:SF14">
    <property type="entry name" value="RNA-DEPENDENT RNA POLYMERASE"/>
    <property type="match status" value="1"/>
</dbReference>
<evidence type="ECO:0000256" key="1">
    <source>
        <dbReference type="RuleBase" id="RU363098"/>
    </source>
</evidence>
<keyword evidence="1" id="KW-0808">Transferase</keyword>